<proteinExistence type="predicted"/>
<evidence type="ECO:0000313" key="1">
    <source>
        <dbReference type="EMBL" id="KAI5659322.1"/>
    </source>
</evidence>
<protein>
    <submittedName>
        <fullName evidence="1">Uncharacterized protein</fullName>
    </submittedName>
</protein>
<keyword evidence="2" id="KW-1185">Reference proteome</keyword>
<comment type="caution">
    <text evidence="1">The sequence shown here is derived from an EMBL/GenBank/DDBJ whole genome shotgun (WGS) entry which is preliminary data.</text>
</comment>
<accession>A0ACC0AEE4</accession>
<name>A0ACC0AEE4_CATRO</name>
<gene>
    <name evidence="1" type="ORF">M9H77_28115</name>
</gene>
<sequence length="315" mass="35970">MRLPICWLLQKRVSEQILLDPFTNKTGDVWHMRSVLPREGHYFDSSKALLDPYAKAVVSRGELGALGMEDECSAPLAAMVPNASDEICNVLFSPEFYFGMPCCSTLKHRMLISMFLVLAHLVSQFDWEGDLPLKLPQKDLIIYEMHVCGFTKHESSKANFPGTYRGFVEKLDYLKELGVNCIELMPCHKFNELEYYSYNSVLGDYKRNFWGYSTVNFFSPMARYASASAQNCGHGTVNEFKFLEKEAHKRGIEVINIKPLSAVWCFFYQICSPVVVFLFKLDRENFITIQGAETPSIATILLFVIFFSLELCDGN</sequence>
<dbReference type="EMBL" id="CM044706">
    <property type="protein sequence ID" value="KAI5659322.1"/>
    <property type="molecule type" value="Genomic_DNA"/>
</dbReference>
<organism evidence="1 2">
    <name type="scientific">Catharanthus roseus</name>
    <name type="common">Madagascar periwinkle</name>
    <name type="synonym">Vinca rosea</name>
    <dbReference type="NCBI Taxonomy" id="4058"/>
    <lineage>
        <taxon>Eukaryota</taxon>
        <taxon>Viridiplantae</taxon>
        <taxon>Streptophyta</taxon>
        <taxon>Embryophyta</taxon>
        <taxon>Tracheophyta</taxon>
        <taxon>Spermatophyta</taxon>
        <taxon>Magnoliopsida</taxon>
        <taxon>eudicotyledons</taxon>
        <taxon>Gunneridae</taxon>
        <taxon>Pentapetalae</taxon>
        <taxon>asterids</taxon>
        <taxon>lamiids</taxon>
        <taxon>Gentianales</taxon>
        <taxon>Apocynaceae</taxon>
        <taxon>Rauvolfioideae</taxon>
        <taxon>Vinceae</taxon>
        <taxon>Catharanthinae</taxon>
        <taxon>Catharanthus</taxon>
    </lineage>
</organism>
<evidence type="ECO:0000313" key="2">
    <source>
        <dbReference type="Proteomes" id="UP001060085"/>
    </source>
</evidence>
<reference evidence="2" key="1">
    <citation type="journal article" date="2023" name="Nat. Plants">
        <title>Single-cell RNA sequencing provides a high-resolution roadmap for understanding the multicellular compartmentation of specialized metabolism.</title>
        <authorList>
            <person name="Sun S."/>
            <person name="Shen X."/>
            <person name="Li Y."/>
            <person name="Li Y."/>
            <person name="Wang S."/>
            <person name="Li R."/>
            <person name="Zhang H."/>
            <person name="Shen G."/>
            <person name="Guo B."/>
            <person name="Wei J."/>
            <person name="Xu J."/>
            <person name="St-Pierre B."/>
            <person name="Chen S."/>
            <person name="Sun C."/>
        </authorList>
    </citation>
    <scope>NUCLEOTIDE SEQUENCE [LARGE SCALE GENOMIC DNA]</scope>
</reference>
<dbReference type="Proteomes" id="UP001060085">
    <property type="component" value="Linkage Group LG06"/>
</dbReference>